<reference evidence="2" key="2">
    <citation type="submission" date="2015-01" db="EMBL/GenBank/DDBJ databases">
        <title>Evolutionary Origins and Diversification of the Mycorrhizal Mutualists.</title>
        <authorList>
            <consortium name="DOE Joint Genome Institute"/>
            <consortium name="Mycorrhizal Genomics Consortium"/>
            <person name="Kohler A."/>
            <person name="Kuo A."/>
            <person name="Nagy L.G."/>
            <person name="Floudas D."/>
            <person name="Copeland A."/>
            <person name="Barry K.W."/>
            <person name="Cichocki N."/>
            <person name="Veneault-Fourrey C."/>
            <person name="LaButti K."/>
            <person name="Lindquist E.A."/>
            <person name="Lipzen A."/>
            <person name="Lundell T."/>
            <person name="Morin E."/>
            <person name="Murat C."/>
            <person name="Riley R."/>
            <person name="Ohm R."/>
            <person name="Sun H."/>
            <person name="Tunlid A."/>
            <person name="Henrissat B."/>
            <person name="Grigoriev I.V."/>
            <person name="Hibbett D.S."/>
            <person name="Martin F."/>
        </authorList>
    </citation>
    <scope>NUCLEOTIDE SEQUENCE [LARGE SCALE GENOMIC DNA]</scope>
    <source>
        <strain evidence="2">441</strain>
    </source>
</reference>
<dbReference type="HOGENOM" id="CLU_2347538_0_0_1"/>
<gene>
    <name evidence="1" type="ORF">PISMIDRAFT_680090</name>
</gene>
<dbReference type="EMBL" id="KN833738">
    <property type="protein sequence ID" value="KIK22520.1"/>
    <property type="molecule type" value="Genomic_DNA"/>
</dbReference>
<dbReference type="Proteomes" id="UP000054018">
    <property type="component" value="Unassembled WGS sequence"/>
</dbReference>
<dbReference type="AlphaFoldDB" id="A0A0C9YCN0"/>
<evidence type="ECO:0000313" key="2">
    <source>
        <dbReference type="Proteomes" id="UP000054018"/>
    </source>
</evidence>
<keyword evidence="2" id="KW-1185">Reference proteome</keyword>
<accession>A0A0C9YCN0</accession>
<proteinExistence type="predicted"/>
<evidence type="ECO:0000313" key="1">
    <source>
        <dbReference type="EMBL" id="KIK22520.1"/>
    </source>
</evidence>
<sequence>MPLVISVVSRLLHDIGPLAVFGVSLGHECMMHGKKYVSICVSRSEQRQSTRQSALLERIRWQNPPAFACTSTGIFHHVRCALVLGSRTPDDGSSFPL</sequence>
<reference evidence="1 2" key="1">
    <citation type="submission" date="2014-04" db="EMBL/GenBank/DDBJ databases">
        <authorList>
            <consortium name="DOE Joint Genome Institute"/>
            <person name="Kuo A."/>
            <person name="Kohler A."/>
            <person name="Costa M.D."/>
            <person name="Nagy L.G."/>
            <person name="Floudas D."/>
            <person name="Copeland A."/>
            <person name="Barry K.W."/>
            <person name="Cichocki N."/>
            <person name="Veneault-Fourrey C."/>
            <person name="LaButti K."/>
            <person name="Lindquist E.A."/>
            <person name="Lipzen A."/>
            <person name="Lundell T."/>
            <person name="Morin E."/>
            <person name="Murat C."/>
            <person name="Sun H."/>
            <person name="Tunlid A."/>
            <person name="Henrissat B."/>
            <person name="Grigoriev I.V."/>
            <person name="Hibbett D.S."/>
            <person name="Martin F."/>
            <person name="Nordberg H.P."/>
            <person name="Cantor M.N."/>
            <person name="Hua S.X."/>
        </authorList>
    </citation>
    <scope>NUCLEOTIDE SEQUENCE [LARGE SCALE GENOMIC DNA]</scope>
    <source>
        <strain evidence="1 2">441</strain>
    </source>
</reference>
<organism evidence="1 2">
    <name type="scientific">Pisolithus microcarpus 441</name>
    <dbReference type="NCBI Taxonomy" id="765257"/>
    <lineage>
        <taxon>Eukaryota</taxon>
        <taxon>Fungi</taxon>
        <taxon>Dikarya</taxon>
        <taxon>Basidiomycota</taxon>
        <taxon>Agaricomycotina</taxon>
        <taxon>Agaricomycetes</taxon>
        <taxon>Agaricomycetidae</taxon>
        <taxon>Boletales</taxon>
        <taxon>Sclerodermatineae</taxon>
        <taxon>Pisolithaceae</taxon>
        <taxon>Pisolithus</taxon>
    </lineage>
</organism>
<protein>
    <submittedName>
        <fullName evidence="1">Uncharacterized protein</fullName>
    </submittedName>
</protein>
<name>A0A0C9YCN0_9AGAM</name>